<feature type="region of interest" description="Disordered" evidence="2">
    <location>
        <begin position="1420"/>
        <end position="1439"/>
    </location>
</feature>
<feature type="coiled-coil region" evidence="1">
    <location>
        <begin position="489"/>
        <end position="573"/>
    </location>
</feature>
<name>A4A246_9BACT</name>
<dbReference type="EMBL" id="AANZ01000041">
    <property type="protein sequence ID" value="EAQ77149.1"/>
    <property type="molecule type" value="Genomic_DNA"/>
</dbReference>
<keyword evidence="1" id="KW-0175">Coiled coil</keyword>
<dbReference type="eggNOG" id="ENOG502ZCG8">
    <property type="taxonomic scope" value="Bacteria"/>
</dbReference>
<evidence type="ECO:0000313" key="3">
    <source>
        <dbReference type="EMBL" id="EAQ77149.1"/>
    </source>
</evidence>
<evidence type="ECO:0000256" key="2">
    <source>
        <dbReference type="SAM" id="MobiDB-lite"/>
    </source>
</evidence>
<evidence type="ECO:0000313" key="4">
    <source>
        <dbReference type="Proteomes" id="UP000004358"/>
    </source>
</evidence>
<reference evidence="3 4" key="1">
    <citation type="submission" date="2006-02" db="EMBL/GenBank/DDBJ databases">
        <authorList>
            <person name="Amann R."/>
            <person name="Ferriera S."/>
            <person name="Johnson J."/>
            <person name="Kravitz S."/>
            <person name="Halpern A."/>
            <person name="Remington K."/>
            <person name="Beeson K."/>
            <person name="Tran B."/>
            <person name="Rogers Y.-H."/>
            <person name="Friedman R."/>
            <person name="Venter J.C."/>
        </authorList>
    </citation>
    <scope>NUCLEOTIDE SEQUENCE [LARGE SCALE GENOMIC DNA]</scope>
    <source>
        <strain evidence="3 4">DSM 3645</strain>
    </source>
</reference>
<dbReference type="HOGENOM" id="CLU_240308_0_0_0"/>
<comment type="caution">
    <text evidence="3">The sequence shown here is derived from an EMBL/GenBank/DDBJ whole genome shotgun (WGS) entry which is preliminary data.</text>
</comment>
<feature type="region of interest" description="Disordered" evidence="2">
    <location>
        <begin position="1619"/>
        <end position="1639"/>
    </location>
</feature>
<protein>
    <submittedName>
        <fullName evidence="3">Uncharacterized protein</fullName>
    </submittedName>
</protein>
<dbReference type="STRING" id="314230.DSM3645_15135"/>
<sequence>MGGFLIFRPGWTSPADEETASTPKFSLKKEPGGEPVVPKYSYQEIENKVNVPKQVYFFILKDFDNEFQLTCENLKLTGSDATITSLVVRTGEGIEVSKIGKDPAKNGNGGYDVPLDVEKLKNVFDGPNQKTRIELEILASYTTPNPAPLNPTTQTKLFPTNLQLAIPSPDFAVSTNVNSSLAGVEIDKTALSATSVKGVNGNPISRYFLNSSKLSGNKQLSFKFNGLPNNDGILSLFHDEAPLTSIRRAAGLSDPSISFESNQFLTSIENQGIQAIKAFWTDSSGTQPITTSLLFEVDTLGPFLETVRTNIVEYTNDSPAKAIVNLELEFEQGDLDPKSVIKENFILEQITKEGGFTQISYSDSPVISSDNPKIVTINLGAIDLGIFRLRIPQFAADKSTNSPLKDLAGNIVGSNGATGAAGVSQESVFGVDPQPQDAERIEYSEFLPTSPQPDFARRINPSDKVETRVVRLFYFRDAHRVAQLINRTAESLNRQAVTLAQQRADKQRQKADEIADERRTKERAAVRAAEELREMENQAKTLEVEYARQDAELRRQKLEEQRLKNNKSGLESQLNANPPNANTIQNQIAQLDGQISSQQNTVAMAQSVAFALAASADEIRNNLQTKRTAAAKANEEALHQQALEDRAREDQFRLEVAAANEDPDTYAAGKVNSVDSVAQCSVSVIGEGLLQIRGPRKGIDKIRTMVHQIDMPLGQVKVEIVTVQLNGERADRMEKPLGKVEAHIGLGRFLTSQSLMLLRQAVVEEATRVAMEADQGNHYQVDRDRKYLYGFFGRDFVDELYEMDSEFLRSENKLLGLHSMDTTSIHQAMFILALARNDIRERILQNFMYKVRNNLVQAEFDYRRSAEIFPYRTHHWLPHHSHERIDGNTLYRVVLNNNERYHFRSFLTFFSANEMLLNGDGCPPTGNVEFASFETANAMNPMQREFIRLAQIFKARLISELELKQRVIERAMIEDSREFDVQAEEQAANAIRPQVLRAITNLQTQRFKASEELAKQRLAGFAVLRTIESNRENLRSEINRLIAKAQQTVLQDGQFKRLDEIPYSLFFGEMLSLEQKKSLLQELKSFTKSLEPQILKIVEAIEQNTPERENPHQDDRSKYLRKLKAYTAANKLIQESVVTDFSRTTVDTPLGKAVTQFQALYESLLINDYAASLDWQQQYWEKCGLEFAELLAAASPVNLDSPNAISDVNMQFNNIKLKLEKSSNKPESRQLLAAAQTLIDGIQQLEIAIEQKKNAEGFLHETRRSLQHRKLLDFFIEEQEEKVIDLLEGTRAHISQMDNYLKRLMVALEDDFNLQFYEPAFVRIRSAASEWDVTLGQVERTSILTNNRAFAKVTPQATMEFDLPKRDIAIVEAFDGAKALLQDYGALANDPTFLAAAQLMGGAQPNGVVQNLYPSLPTNKDEERLGFSTPQPNQSGSALQDLVPDPSIYKFETGTGFEIRPVIQPDGYSIIYDFNYMYTTNIREPVQADEKHLGRIKRHFINTQVQTSSFELRLISRYQVALKAARTSQGVPLLQDIPVVGLAFRPLPSDESSIQQNVILGQTVVYPTLYDLMGLRWAPSVVDLNHTNARDAEHTVRGRYQSVKNSIDEISKKRFDDFIGTPRETPQHHRPDLYHQNELPSPYHPNGYRYEQMKPENDPTGRGFEIPDRRPMPEYSEPPYDPRYFRPIQPESFGTQDYPAESVPFGLLPAPLEQVGPGL</sequence>
<accession>A4A246</accession>
<feature type="region of interest" description="Disordered" evidence="2">
    <location>
        <begin position="1654"/>
        <end position="1700"/>
    </location>
</feature>
<dbReference type="Proteomes" id="UP000004358">
    <property type="component" value="Unassembled WGS sequence"/>
</dbReference>
<evidence type="ECO:0000256" key="1">
    <source>
        <dbReference type="SAM" id="Coils"/>
    </source>
</evidence>
<organism evidence="3 4">
    <name type="scientific">Blastopirellula marina DSM 3645</name>
    <dbReference type="NCBI Taxonomy" id="314230"/>
    <lineage>
        <taxon>Bacteria</taxon>
        <taxon>Pseudomonadati</taxon>
        <taxon>Planctomycetota</taxon>
        <taxon>Planctomycetia</taxon>
        <taxon>Pirellulales</taxon>
        <taxon>Pirellulaceae</taxon>
        <taxon>Blastopirellula</taxon>
    </lineage>
</organism>
<proteinExistence type="predicted"/>
<feature type="region of interest" description="Disordered" evidence="2">
    <location>
        <begin position="10"/>
        <end position="32"/>
    </location>
</feature>
<gene>
    <name evidence="3" type="ORF">DSM3645_15135</name>
</gene>
<feature type="compositionally biased region" description="Basic and acidic residues" evidence="2">
    <location>
        <begin position="1654"/>
        <end position="1672"/>
    </location>
</feature>
<feature type="compositionally biased region" description="Polar residues" evidence="2">
    <location>
        <begin position="1428"/>
        <end position="1438"/>
    </location>
</feature>
<feature type="coiled-coil region" evidence="1">
    <location>
        <begin position="1024"/>
        <end position="1051"/>
    </location>
</feature>
<feature type="compositionally biased region" description="Basic and acidic residues" evidence="2">
    <location>
        <begin position="1625"/>
        <end position="1635"/>
    </location>
</feature>